<dbReference type="Gene3D" id="3.40.50.150">
    <property type="entry name" value="Vaccinia Virus protein VP39"/>
    <property type="match status" value="1"/>
</dbReference>
<evidence type="ECO:0000313" key="2">
    <source>
        <dbReference type="Proteomes" id="UP000316476"/>
    </source>
</evidence>
<dbReference type="RefSeq" id="WP_146415536.1">
    <property type="nucleotide sequence ID" value="NZ_SJPZ01000002.1"/>
</dbReference>
<reference evidence="1 2" key="1">
    <citation type="submission" date="2019-02" db="EMBL/GenBank/DDBJ databases">
        <title>Deep-cultivation of Planctomycetes and their phenomic and genomic characterization uncovers novel biology.</title>
        <authorList>
            <person name="Wiegand S."/>
            <person name="Jogler M."/>
            <person name="Boedeker C."/>
            <person name="Pinto D."/>
            <person name="Vollmers J."/>
            <person name="Rivas-Marin E."/>
            <person name="Kohn T."/>
            <person name="Peeters S.H."/>
            <person name="Heuer A."/>
            <person name="Rast P."/>
            <person name="Oberbeckmann S."/>
            <person name="Bunk B."/>
            <person name="Jeske O."/>
            <person name="Meyerdierks A."/>
            <person name="Storesund J.E."/>
            <person name="Kallscheuer N."/>
            <person name="Luecker S."/>
            <person name="Lage O.M."/>
            <person name="Pohl T."/>
            <person name="Merkel B.J."/>
            <person name="Hornburger P."/>
            <person name="Mueller R.-W."/>
            <person name="Bruemmer F."/>
            <person name="Labrenz M."/>
            <person name="Spormann A.M."/>
            <person name="Op Den Camp H."/>
            <person name="Overmann J."/>
            <person name="Amann R."/>
            <person name="Jetten M.S.M."/>
            <person name="Mascher T."/>
            <person name="Medema M.H."/>
            <person name="Devos D.P."/>
            <person name="Kaster A.-K."/>
            <person name="Ovreas L."/>
            <person name="Rohde M."/>
            <person name="Galperin M.Y."/>
            <person name="Jogler C."/>
        </authorList>
    </citation>
    <scope>NUCLEOTIDE SEQUENCE [LARGE SCALE GENOMIC DNA]</scope>
    <source>
        <strain evidence="1 2">V7</strain>
    </source>
</reference>
<dbReference type="EMBL" id="SJPZ01000002">
    <property type="protein sequence ID" value="TWU62804.1"/>
    <property type="molecule type" value="Genomic_DNA"/>
</dbReference>
<gene>
    <name evidence="1" type="ORF">V7x_45400</name>
</gene>
<dbReference type="OrthoDB" id="9810570at2"/>
<protein>
    <recommendedName>
        <fullName evidence="3">THUMP-like domain-containing protein</fullName>
    </recommendedName>
</protein>
<dbReference type="CDD" id="cd02440">
    <property type="entry name" value="AdoMet_MTases"/>
    <property type="match status" value="1"/>
</dbReference>
<dbReference type="AlphaFoldDB" id="A0A5C6FNC0"/>
<organism evidence="1 2">
    <name type="scientific">Crateriforma conspicua</name>
    <dbReference type="NCBI Taxonomy" id="2527996"/>
    <lineage>
        <taxon>Bacteria</taxon>
        <taxon>Pseudomonadati</taxon>
        <taxon>Planctomycetota</taxon>
        <taxon>Planctomycetia</taxon>
        <taxon>Planctomycetales</taxon>
        <taxon>Planctomycetaceae</taxon>
        <taxon>Crateriforma</taxon>
    </lineage>
</organism>
<name>A0A5C6FNC0_9PLAN</name>
<sequence length="442" mass="48682">MSPTLRDRCVCDHRYDPNNMISEQVHQALAALCKQHPDGNIPASGALIRQLKQQLGGDAVHQCVAVAMLQPKARRKFGDGIWWATERSLQQATPSQVANIKSNWLLDSAGPECRIVDACCGMGGDTLELARAARDRQWMSPVLAVDQDETLLHMLERNAAQSGLSDWVRPLQQDVQSVPLDDRCVLHIDPDRRSTPGGRTVHPDAYSPRWDEFVPIAVQARSAAIKFAPAARLQPLIDETESLQQCPMHRSWFSWRGDVREQTLWIGSVVQTAGLAESSVSAVVVRGDGSLRHFAPSESESVDENAVPIIASIGEGDWMVDPDSAIRAAGLTTAFAHRIGAGLLHRASGFLCVQDAARDIAGDLAGFAIHGRVIWAGTADDRKLRKLLRQNDWFPQTIKVRGTDHNPSSLQKRYRECGQTPITLWIGRQGKRVFAAATEVLR</sequence>
<evidence type="ECO:0000313" key="1">
    <source>
        <dbReference type="EMBL" id="TWU62804.1"/>
    </source>
</evidence>
<dbReference type="InterPro" id="IPR029063">
    <property type="entry name" value="SAM-dependent_MTases_sf"/>
</dbReference>
<dbReference type="SUPFAM" id="SSF53335">
    <property type="entry name" value="S-adenosyl-L-methionine-dependent methyltransferases"/>
    <property type="match status" value="1"/>
</dbReference>
<comment type="caution">
    <text evidence="1">The sequence shown here is derived from an EMBL/GenBank/DDBJ whole genome shotgun (WGS) entry which is preliminary data.</text>
</comment>
<accession>A0A5C6FNC0</accession>
<proteinExistence type="predicted"/>
<evidence type="ECO:0008006" key="3">
    <source>
        <dbReference type="Google" id="ProtNLM"/>
    </source>
</evidence>
<dbReference type="Proteomes" id="UP000316476">
    <property type="component" value="Unassembled WGS sequence"/>
</dbReference>